<evidence type="ECO:0000313" key="1">
    <source>
        <dbReference type="EMBL" id="MCT7981352.1"/>
    </source>
</evidence>
<accession>A0ABT2NF72</accession>
<name>A0ABT2NF72_9CYAN</name>
<dbReference type="EMBL" id="JAMXFA010000063">
    <property type="protein sequence ID" value="MCT7981352.1"/>
    <property type="molecule type" value="Genomic_DNA"/>
</dbReference>
<dbReference type="Gene3D" id="3.40.50.1010">
    <property type="entry name" value="5'-nuclease"/>
    <property type="match status" value="1"/>
</dbReference>
<dbReference type="Proteomes" id="UP001525961">
    <property type="component" value="Unassembled WGS sequence"/>
</dbReference>
<gene>
    <name evidence="1" type="ORF">NG792_26865</name>
</gene>
<sequence length="79" mass="8862">MSDYLAQVIQDKTIILPYCHAAAEWFAAERARLTALGRMPSYPDGQIAAIAKVNNLILVTRNISDYADFDGLTIENWFV</sequence>
<keyword evidence="2" id="KW-1185">Reference proteome</keyword>
<dbReference type="SUPFAM" id="SSF88723">
    <property type="entry name" value="PIN domain-like"/>
    <property type="match status" value="1"/>
</dbReference>
<evidence type="ECO:0000313" key="2">
    <source>
        <dbReference type="Proteomes" id="UP001525961"/>
    </source>
</evidence>
<proteinExistence type="predicted"/>
<protein>
    <submittedName>
        <fullName evidence="1">Twitching motility protein PilT</fullName>
    </submittedName>
</protein>
<organism evidence="1 2">
    <name type="scientific">Laspinema olomoucense D3b</name>
    <dbReference type="NCBI Taxonomy" id="2953688"/>
    <lineage>
        <taxon>Bacteria</taxon>
        <taxon>Bacillati</taxon>
        <taxon>Cyanobacteriota</taxon>
        <taxon>Cyanophyceae</taxon>
        <taxon>Oscillatoriophycideae</taxon>
        <taxon>Oscillatoriales</taxon>
        <taxon>Laspinemataceae</taxon>
        <taxon>Laspinema</taxon>
        <taxon>Laspinema olomoucense</taxon>
    </lineage>
</organism>
<comment type="caution">
    <text evidence="1">The sequence shown here is derived from an EMBL/GenBank/DDBJ whole genome shotgun (WGS) entry which is preliminary data.</text>
</comment>
<dbReference type="InterPro" id="IPR029060">
    <property type="entry name" value="PIN-like_dom_sf"/>
</dbReference>
<reference evidence="1 2" key="1">
    <citation type="journal article" date="2022" name="Front. Microbiol.">
        <title>High genomic differentiation and limited gene flow indicate recent cryptic speciation within the genus Laspinema (cyanobacteria).</title>
        <authorList>
            <person name="Stanojkovic A."/>
            <person name="Skoupy S."/>
            <person name="Skaloud P."/>
            <person name="Dvorak P."/>
        </authorList>
    </citation>
    <scope>NUCLEOTIDE SEQUENCE [LARGE SCALE GENOMIC DNA]</scope>
    <source>
        <strain evidence="1 2">D3b</strain>
    </source>
</reference>